<keyword evidence="2" id="KW-0378">Hydrolase</keyword>
<dbReference type="InterPro" id="IPR051288">
    <property type="entry name" value="Serum_paraoxonase/arylesterase"/>
</dbReference>
<dbReference type="AlphaFoldDB" id="A0A2G0CKI7"/>
<dbReference type="InterPro" id="IPR002640">
    <property type="entry name" value="Arylesterase"/>
</dbReference>
<evidence type="ECO:0000313" key="5">
    <source>
        <dbReference type="EMBL" id="PHL00458.1"/>
    </source>
</evidence>
<evidence type="ECO:0000313" key="6">
    <source>
        <dbReference type="Proteomes" id="UP000226437"/>
    </source>
</evidence>
<keyword evidence="6" id="KW-1185">Reference proteome</keyword>
<comment type="caution">
    <text evidence="5">The sequence shown here is derived from an EMBL/GenBank/DDBJ whole genome shotgun (WGS) entry which is preliminary data.</text>
</comment>
<accession>A0A2G0CKI7</accession>
<protein>
    <recommendedName>
        <fullName evidence="7">Arylesterase</fullName>
    </recommendedName>
</protein>
<gene>
    <name evidence="5" type="ORF">CGL56_05345</name>
</gene>
<keyword evidence="4" id="KW-0325">Glycoprotein</keyword>
<proteinExistence type="inferred from homology"/>
<dbReference type="PANTHER" id="PTHR11799">
    <property type="entry name" value="PARAOXONASE"/>
    <property type="match status" value="1"/>
</dbReference>
<reference evidence="5 6" key="1">
    <citation type="submission" date="2017-10" db="EMBL/GenBank/DDBJ databases">
        <title>The draft genome sequence of Lewinella marina KCTC 32374.</title>
        <authorList>
            <person name="Wang K."/>
        </authorList>
    </citation>
    <scope>NUCLEOTIDE SEQUENCE [LARGE SCALE GENOMIC DNA]</scope>
    <source>
        <strain evidence="5 6">MKG-38</strain>
    </source>
</reference>
<dbReference type="OrthoDB" id="1158171at2"/>
<dbReference type="Gene3D" id="2.120.10.30">
    <property type="entry name" value="TolB, C-terminal domain"/>
    <property type="match status" value="1"/>
</dbReference>
<keyword evidence="3" id="KW-1015">Disulfide bond</keyword>
<dbReference type="SUPFAM" id="SSF63829">
    <property type="entry name" value="Calcium-dependent phosphotriesterase"/>
    <property type="match status" value="1"/>
</dbReference>
<dbReference type="InterPro" id="IPR011042">
    <property type="entry name" value="6-blade_b-propeller_TolB-like"/>
</dbReference>
<evidence type="ECO:0008006" key="7">
    <source>
        <dbReference type="Google" id="ProtNLM"/>
    </source>
</evidence>
<evidence type="ECO:0000256" key="4">
    <source>
        <dbReference type="ARBA" id="ARBA00023180"/>
    </source>
</evidence>
<evidence type="ECO:0000256" key="3">
    <source>
        <dbReference type="ARBA" id="ARBA00023157"/>
    </source>
</evidence>
<dbReference type="RefSeq" id="WP_099105437.1">
    <property type="nucleotide sequence ID" value="NZ_JAATJF010000001.1"/>
</dbReference>
<dbReference type="Pfam" id="PF01731">
    <property type="entry name" value="Arylesterase"/>
    <property type="match status" value="1"/>
</dbReference>
<dbReference type="PRINTS" id="PR01785">
    <property type="entry name" value="PARAOXONASE"/>
</dbReference>
<sequence>MRTFLRIALAVVAALLLFFGYTLVSTGYFRSIEPEFDGRVLDSVALAGAEDITIARADSFAIVSATDRRGFPAPPQEPGGLYLIDLGTRDFAPVPLTTAFTRPFAPHGISLFKTEGGYRLMAINHAGGRHSIEVFSVQDRKLRHLRTLTHPSMVSPNDLVMVGEDRFYFTNDHGFAGGVGKTVEDFAGLPLSTVVYYDGEDYREVAGGIAYANGIAYDPRRELLYVAALRRFSVKVYSVGKDGSLSHIEDIPCGTGVDNIELDEAGNLWIGAHPNLLRFIAYAKGKRDIAPSEVIRVEYRKPGDFTVERLYLEDGRGMSGSSVAVPWGNLLLVGNVMDEKFLVLERNLPASPR</sequence>
<name>A0A2G0CKI7_9BACT</name>
<evidence type="ECO:0000256" key="1">
    <source>
        <dbReference type="ARBA" id="ARBA00008595"/>
    </source>
</evidence>
<dbReference type="PANTHER" id="PTHR11799:SF12">
    <property type="entry name" value="PARAOXONASE-RELATED"/>
    <property type="match status" value="1"/>
</dbReference>
<dbReference type="EMBL" id="PDLO01000001">
    <property type="protein sequence ID" value="PHL00458.1"/>
    <property type="molecule type" value="Genomic_DNA"/>
</dbReference>
<evidence type="ECO:0000256" key="2">
    <source>
        <dbReference type="ARBA" id="ARBA00022801"/>
    </source>
</evidence>
<dbReference type="Proteomes" id="UP000226437">
    <property type="component" value="Unassembled WGS sequence"/>
</dbReference>
<organism evidence="5 6">
    <name type="scientific">Neolewinella marina</name>
    <dbReference type="NCBI Taxonomy" id="438751"/>
    <lineage>
        <taxon>Bacteria</taxon>
        <taxon>Pseudomonadati</taxon>
        <taxon>Bacteroidota</taxon>
        <taxon>Saprospiria</taxon>
        <taxon>Saprospirales</taxon>
        <taxon>Lewinellaceae</taxon>
        <taxon>Neolewinella</taxon>
    </lineage>
</organism>
<comment type="similarity">
    <text evidence="1">Belongs to the paraoxonase family.</text>
</comment>
<dbReference type="GO" id="GO:0004064">
    <property type="term" value="F:arylesterase activity"/>
    <property type="evidence" value="ECO:0007669"/>
    <property type="project" value="InterPro"/>
</dbReference>